<keyword evidence="3 7" id="KW-0808">Transferase</keyword>
<comment type="cofactor">
    <cofactor evidence="1">
        <name>pyridoxal 5'-phosphate</name>
        <dbReference type="ChEBI" id="CHEBI:597326"/>
    </cofactor>
</comment>
<name>A0A6I6N7P1_9ACTN</name>
<dbReference type="RefSeq" id="WP_158920161.1">
    <property type="nucleotide sequence ID" value="NZ_CP047020.1"/>
</dbReference>
<keyword evidence="5" id="KW-0732">Signal</keyword>
<feature type="domain" description="Aminotransferase class I/classII large" evidence="6">
    <location>
        <begin position="12"/>
        <end position="156"/>
    </location>
</feature>
<dbReference type="SUPFAM" id="SSF53383">
    <property type="entry name" value="PLP-dependent transferases"/>
    <property type="match status" value="1"/>
</dbReference>
<evidence type="ECO:0000256" key="1">
    <source>
        <dbReference type="ARBA" id="ARBA00001933"/>
    </source>
</evidence>
<dbReference type="GO" id="GO:0005737">
    <property type="term" value="C:cytoplasm"/>
    <property type="evidence" value="ECO:0007669"/>
    <property type="project" value="TreeGrafter"/>
</dbReference>
<dbReference type="Pfam" id="PF00155">
    <property type="entry name" value="Aminotran_1_2"/>
    <property type="match status" value="1"/>
</dbReference>
<dbReference type="Proteomes" id="UP000436138">
    <property type="component" value="Chromosome"/>
</dbReference>
<dbReference type="GO" id="GO:0016212">
    <property type="term" value="F:kynurenine-oxoglutarate transaminase activity"/>
    <property type="evidence" value="ECO:0007669"/>
    <property type="project" value="TreeGrafter"/>
</dbReference>
<dbReference type="InterPro" id="IPR051326">
    <property type="entry name" value="Kynurenine-oxoglutarate_AT"/>
</dbReference>
<keyword evidence="8" id="KW-1185">Reference proteome</keyword>
<dbReference type="KEGG" id="sbro:GQF42_15165"/>
<dbReference type="GO" id="GO:0030170">
    <property type="term" value="F:pyridoxal phosphate binding"/>
    <property type="evidence" value="ECO:0007669"/>
    <property type="project" value="InterPro"/>
</dbReference>
<feature type="signal peptide" evidence="5">
    <location>
        <begin position="1"/>
        <end position="26"/>
    </location>
</feature>
<keyword evidence="4" id="KW-0663">Pyridoxal phosphate</keyword>
<sequence>MCRRPRSLPCASAAWKIGWACGPAHLVAAVATAKQYLTYATGTPFQAAVAAMLASKTAWVAGLRDDLQTNRDLLREGLCRAGLTAFPGEGGYFVQADVRAWGHPDGERFCRELPLRAGVVAVPTSAFYQGDEVPGRLVRFSFCKDRQVVKEAVRRLVAAR</sequence>
<evidence type="ECO:0000256" key="3">
    <source>
        <dbReference type="ARBA" id="ARBA00022679"/>
    </source>
</evidence>
<proteinExistence type="predicted"/>
<dbReference type="InterPro" id="IPR015421">
    <property type="entry name" value="PyrdxlP-dep_Trfase_major"/>
</dbReference>
<dbReference type="PANTHER" id="PTHR43807">
    <property type="entry name" value="FI04487P"/>
    <property type="match status" value="1"/>
</dbReference>
<evidence type="ECO:0000256" key="5">
    <source>
        <dbReference type="SAM" id="SignalP"/>
    </source>
</evidence>
<gene>
    <name evidence="7" type="ORF">GQF42_15165</name>
</gene>
<accession>A0A6I6N7P1</accession>
<dbReference type="InterPro" id="IPR015424">
    <property type="entry name" value="PyrdxlP-dep_Trfase"/>
</dbReference>
<dbReference type="Gene3D" id="3.40.640.10">
    <property type="entry name" value="Type I PLP-dependent aspartate aminotransferase-like (Major domain)"/>
    <property type="match status" value="1"/>
</dbReference>
<feature type="chain" id="PRO_5038415033" evidence="5">
    <location>
        <begin position="27"/>
        <end position="160"/>
    </location>
</feature>
<dbReference type="AlphaFoldDB" id="A0A6I6N7P1"/>
<dbReference type="CDD" id="cd00609">
    <property type="entry name" value="AAT_like"/>
    <property type="match status" value="1"/>
</dbReference>
<evidence type="ECO:0000259" key="6">
    <source>
        <dbReference type="Pfam" id="PF00155"/>
    </source>
</evidence>
<dbReference type="EMBL" id="CP047020">
    <property type="protein sequence ID" value="QHA04446.1"/>
    <property type="molecule type" value="Genomic_DNA"/>
</dbReference>
<protein>
    <submittedName>
        <fullName evidence="7">Aminotransferase class I/II-fold pyridoxal phosphate-dependent enzyme</fullName>
    </submittedName>
</protein>
<evidence type="ECO:0000256" key="2">
    <source>
        <dbReference type="ARBA" id="ARBA00022576"/>
    </source>
</evidence>
<evidence type="ECO:0000313" key="8">
    <source>
        <dbReference type="Proteomes" id="UP000436138"/>
    </source>
</evidence>
<evidence type="ECO:0000313" key="7">
    <source>
        <dbReference type="EMBL" id="QHA04446.1"/>
    </source>
</evidence>
<dbReference type="Gene3D" id="3.90.1150.10">
    <property type="entry name" value="Aspartate Aminotransferase, domain 1"/>
    <property type="match status" value="1"/>
</dbReference>
<dbReference type="InterPro" id="IPR015422">
    <property type="entry name" value="PyrdxlP-dep_Trfase_small"/>
</dbReference>
<evidence type="ECO:0000256" key="4">
    <source>
        <dbReference type="ARBA" id="ARBA00022898"/>
    </source>
</evidence>
<dbReference type="PANTHER" id="PTHR43807:SF20">
    <property type="entry name" value="FI04487P"/>
    <property type="match status" value="1"/>
</dbReference>
<dbReference type="InterPro" id="IPR004839">
    <property type="entry name" value="Aminotransferase_I/II_large"/>
</dbReference>
<reference evidence="7 8" key="1">
    <citation type="submission" date="2019-12" db="EMBL/GenBank/DDBJ databases">
        <title>Streptomyces sp. strain T44 isolated from rhizosphere soil of Broussonetia papyrifera.</title>
        <authorList>
            <person name="Mo P."/>
        </authorList>
    </citation>
    <scope>NUCLEOTIDE SEQUENCE [LARGE SCALE GENOMIC DNA]</scope>
    <source>
        <strain evidence="7 8">T44</strain>
    </source>
</reference>
<keyword evidence="2 7" id="KW-0032">Aminotransferase</keyword>
<organism evidence="7 8">
    <name type="scientific">Streptomyces broussonetiae</name>
    <dbReference type="NCBI Taxonomy" id="2686304"/>
    <lineage>
        <taxon>Bacteria</taxon>
        <taxon>Bacillati</taxon>
        <taxon>Actinomycetota</taxon>
        <taxon>Actinomycetes</taxon>
        <taxon>Kitasatosporales</taxon>
        <taxon>Streptomycetaceae</taxon>
        <taxon>Streptomyces</taxon>
    </lineage>
</organism>